<dbReference type="VEuPathDB" id="AmoebaDB:FDP41_007216"/>
<feature type="region of interest" description="Disordered" evidence="1">
    <location>
        <begin position="58"/>
        <end position="93"/>
    </location>
</feature>
<dbReference type="VEuPathDB" id="AmoebaDB:NF0054210"/>
<evidence type="ECO:0000313" key="3">
    <source>
        <dbReference type="Proteomes" id="UP000444721"/>
    </source>
</evidence>
<dbReference type="GeneID" id="68114434"/>
<dbReference type="VEuPathDB" id="AmoebaDB:NfTy_009620"/>
<reference evidence="2 3" key="1">
    <citation type="journal article" date="2019" name="Sci. Rep.">
        <title>Nanopore sequencing improves the draft genome of the human pathogenic amoeba Naegleria fowleri.</title>
        <authorList>
            <person name="Liechti N."/>
            <person name="Schurch N."/>
            <person name="Bruggmann R."/>
            <person name="Wittwer M."/>
        </authorList>
    </citation>
    <scope>NUCLEOTIDE SEQUENCE [LARGE SCALE GENOMIC DNA]</scope>
    <source>
        <strain evidence="2 3">ATCC 30894</strain>
    </source>
</reference>
<sequence>MLMDTMEDEKEKLKFKEFCQKEGGMEIFLFMDKTLDFVKLCKKQEEILKKHPELISQLDREEKHNSSIENSKKKYKASNATKQELPNKHNTSSEQQLWKEIEKEKYELVFEIISEYLDGDVGECPLVVSGHIHDSLIKQVDAFDIDKVQTYFKSSLFDAIQKEISNAYLNILHFRFKHLKEERKTDHNVEVKIQA</sequence>
<evidence type="ECO:0008006" key="4">
    <source>
        <dbReference type="Google" id="ProtNLM"/>
    </source>
</evidence>
<gene>
    <name evidence="2" type="ORF">FDP41_007216</name>
</gene>
<feature type="compositionally biased region" description="Polar residues" evidence="1">
    <location>
        <begin position="78"/>
        <end position="93"/>
    </location>
</feature>
<dbReference type="AlphaFoldDB" id="A0A6A5BLP5"/>
<organism evidence="2 3">
    <name type="scientific">Naegleria fowleri</name>
    <name type="common">Brain eating amoeba</name>
    <dbReference type="NCBI Taxonomy" id="5763"/>
    <lineage>
        <taxon>Eukaryota</taxon>
        <taxon>Discoba</taxon>
        <taxon>Heterolobosea</taxon>
        <taxon>Tetramitia</taxon>
        <taxon>Eutetramitia</taxon>
        <taxon>Vahlkampfiidae</taxon>
        <taxon>Naegleria</taxon>
    </lineage>
</organism>
<accession>A0A6A5BLP5</accession>
<dbReference type="EMBL" id="VFQX01000058">
    <property type="protein sequence ID" value="KAF0973829.1"/>
    <property type="molecule type" value="Genomic_DNA"/>
</dbReference>
<keyword evidence="3" id="KW-1185">Reference proteome</keyword>
<dbReference type="Proteomes" id="UP000444721">
    <property type="component" value="Unassembled WGS sequence"/>
</dbReference>
<evidence type="ECO:0000256" key="1">
    <source>
        <dbReference type="SAM" id="MobiDB-lite"/>
    </source>
</evidence>
<protein>
    <recommendedName>
        <fullName evidence="4">RGS domain-containing protein</fullName>
    </recommendedName>
</protein>
<dbReference type="RefSeq" id="XP_044558542.1">
    <property type="nucleotide sequence ID" value="XM_044710937.1"/>
</dbReference>
<evidence type="ECO:0000313" key="2">
    <source>
        <dbReference type="EMBL" id="KAF0973829.1"/>
    </source>
</evidence>
<comment type="caution">
    <text evidence="2">The sequence shown here is derived from an EMBL/GenBank/DDBJ whole genome shotgun (WGS) entry which is preliminary data.</text>
</comment>
<proteinExistence type="predicted"/>
<feature type="compositionally biased region" description="Basic and acidic residues" evidence="1">
    <location>
        <begin position="58"/>
        <end position="72"/>
    </location>
</feature>
<name>A0A6A5BLP5_NAEFO</name>